<evidence type="ECO:0000313" key="3">
    <source>
        <dbReference type="EMBL" id="SHN46609.1"/>
    </source>
</evidence>
<dbReference type="InterPro" id="IPR050564">
    <property type="entry name" value="F420-G6PD/mer"/>
</dbReference>
<keyword evidence="1" id="KW-0560">Oxidoreductase</keyword>
<proteinExistence type="predicted"/>
<dbReference type="Gene3D" id="3.20.20.30">
    <property type="entry name" value="Luciferase-like domain"/>
    <property type="match status" value="1"/>
</dbReference>
<dbReference type="EMBL" id="FRCS01000016">
    <property type="protein sequence ID" value="SHN46609.1"/>
    <property type="molecule type" value="Genomic_DNA"/>
</dbReference>
<dbReference type="PANTHER" id="PTHR43244:SF1">
    <property type="entry name" value="5,10-METHYLENETETRAHYDROMETHANOPTERIN REDUCTASE"/>
    <property type="match status" value="1"/>
</dbReference>
<dbReference type="InterPro" id="IPR036661">
    <property type="entry name" value="Luciferase-like_sf"/>
</dbReference>
<sequence>MKLGLRLNLYRAARLDVPLDLVRRAEALGYHSVWTAEAYGADALTPLAYLAAHTRRITLGTAVVQLAARPPATLAMQAMTIDALAGGGRLILGIGLSGPQIVEGWYGQPWGRPHARLRDYVTIVRAVLDRAEPVRHDGAEIQLPYTGPGALGQGKPLRSILHPAAPIPLWLATGGPRNTALAAEVADGWLPMGLGPSGVPASMRRPGFDVFTGATVRITDDVGGTLDAMRPLTAMYVGGMGSASHNYHRDAMARRGFADAADRIGELWRAGRRAEAEAAVPVEYLEQSALLGSVARIRRRWNAGFVPDGVTGVIVDVGGVSELELMAELI</sequence>
<accession>A0A1M7RKC2</accession>
<dbReference type="RefSeq" id="WP_073263737.1">
    <property type="nucleotide sequence ID" value="NZ_FRCS01000016.1"/>
</dbReference>
<dbReference type="STRING" id="134849.SAMN05443668_116145"/>
<evidence type="ECO:0000259" key="2">
    <source>
        <dbReference type="Pfam" id="PF00296"/>
    </source>
</evidence>
<dbReference type="PANTHER" id="PTHR43244">
    <property type="match status" value="1"/>
</dbReference>
<dbReference type="Pfam" id="PF00296">
    <property type="entry name" value="Bac_luciferase"/>
    <property type="match status" value="1"/>
</dbReference>
<dbReference type="SUPFAM" id="SSF51679">
    <property type="entry name" value="Bacterial luciferase-like"/>
    <property type="match status" value="1"/>
</dbReference>
<name>A0A1M7RKC2_9ACTN</name>
<dbReference type="AlphaFoldDB" id="A0A1M7RKC2"/>
<dbReference type="OrthoDB" id="5241778at2"/>
<dbReference type="GO" id="GO:0016705">
    <property type="term" value="F:oxidoreductase activity, acting on paired donors, with incorporation or reduction of molecular oxygen"/>
    <property type="evidence" value="ECO:0007669"/>
    <property type="project" value="InterPro"/>
</dbReference>
<protein>
    <submittedName>
        <fullName evidence="3">Probable F420-dependent oxidoreductase, Rv3520c family</fullName>
    </submittedName>
</protein>
<gene>
    <name evidence="3" type="ORF">SAMN05443668_116145</name>
</gene>
<reference evidence="3 4" key="1">
    <citation type="submission" date="2016-11" db="EMBL/GenBank/DDBJ databases">
        <authorList>
            <person name="Jaros S."/>
            <person name="Januszkiewicz K."/>
            <person name="Wedrychowicz H."/>
        </authorList>
    </citation>
    <scope>NUCLEOTIDE SEQUENCE [LARGE SCALE GENOMIC DNA]</scope>
    <source>
        <strain evidence="3 4">DSM 46144</strain>
    </source>
</reference>
<feature type="domain" description="Luciferase-like" evidence="2">
    <location>
        <begin position="15"/>
        <end position="305"/>
    </location>
</feature>
<keyword evidence="4" id="KW-1185">Reference proteome</keyword>
<dbReference type="InterPro" id="IPR011251">
    <property type="entry name" value="Luciferase-like_dom"/>
</dbReference>
<evidence type="ECO:0000256" key="1">
    <source>
        <dbReference type="ARBA" id="ARBA00023002"/>
    </source>
</evidence>
<dbReference type="Proteomes" id="UP000184440">
    <property type="component" value="Unassembled WGS sequence"/>
</dbReference>
<organism evidence="3 4">
    <name type="scientific">Cryptosporangium aurantiacum</name>
    <dbReference type="NCBI Taxonomy" id="134849"/>
    <lineage>
        <taxon>Bacteria</taxon>
        <taxon>Bacillati</taxon>
        <taxon>Actinomycetota</taxon>
        <taxon>Actinomycetes</taxon>
        <taxon>Cryptosporangiales</taxon>
        <taxon>Cryptosporangiaceae</taxon>
        <taxon>Cryptosporangium</taxon>
    </lineage>
</organism>
<evidence type="ECO:0000313" key="4">
    <source>
        <dbReference type="Proteomes" id="UP000184440"/>
    </source>
</evidence>